<dbReference type="EMBL" id="JABFCS010000001">
    <property type="protein sequence ID" value="NNU42109.1"/>
    <property type="molecule type" value="Genomic_DNA"/>
</dbReference>
<reference evidence="1 2" key="1">
    <citation type="submission" date="2020-05" db="EMBL/GenBank/DDBJ databases">
        <authorList>
            <person name="Khan S.A."/>
            <person name="Jeon C.O."/>
            <person name="Chun B.H."/>
        </authorList>
    </citation>
    <scope>NUCLEOTIDE SEQUENCE [LARGE SCALE GENOMIC DNA]</scope>
    <source>
        <strain evidence="1 2">B156</strain>
    </source>
</reference>
<evidence type="ECO:0000313" key="1">
    <source>
        <dbReference type="EMBL" id="NNU42109.1"/>
    </source>
</evidence>
<protein>
    <submittedName>
        <fullName evidence="1">Uncharacterized protein</fullName>
    </submittedName>
</protein>
<reference evidence="1 2" key="2">
    <citation type="submission" date="2020-06" db="EMBL/GenBank/DDBJ databases">
        <title>Ramlibacter rhizophilus sp. nov., isolated from rhizosphere soil of national flower Mugunghwa from South Korea.</title>
        <authorList>
            <person name="Zheng-Fei Y."/>
            <person name="Huan T."/>
        </authorList>
    </citation>
    <scope>NUCLEOTIDE SEQUENCE [LARGE SCALE GENOMIC DNA]</scope>
    <source>
        <strain evidence="1 2">B156</strain>
    </source>
</reference>
<evidence type="ECO:0000313" key="2">
    <source>
        <dbReference type="Proteomes" id="UP000552954"/>
    </source>
</evidence>
<gene>
    <name evidence="1" type="ORF">HK415_01465</name>
</gene>
<dbReference type="RefSeq" id="WP_171556505.1">
    <property type="nucleotide sequence ID" value="NZ_JABFCS010000001.1"/>
</dbReference>
<organism evidence="1 2">
    <name type="scientific">Ramlibacter montanisoli</name>
    <dbReference type="NCBI Taxonomy" id="2732512"/>
    <lineage>
        <taxon>Bacteria</taxon>
        <taxon>Pseudomonadati</taxon>
        <taxon>Pseudomonadota</taxon>
        <taxon>Betaproteobacteria</taxon>
        <taxon>Burkholderiales</taxon>
        <taxon>Comamonadaceae</taxon>
        <taxon>Ramlibacter</taxon>
    </lineage>
</organism>
<accession>A0A849KK40</accession>
<name>A0A849KK40_9BURK</name>
<proteinExistence type="predicted"/>
<comment type="caution">
    <text evidence="1">The sequence shown here is derived from an EMBL/GenBank/DDBJ whole genome shotgun (WGS) entry which is preliminary data.</text>
</comment>
<dbReference type="Proteomes" id="UP000552954">
    <property type="component" value="Unassembled WGS sequence"/>
</dbReference>
<keyword evidence="2" id="KW-1185">Reference proteome</keyword>
<dbReference type="AlphaFoldDB" id="A0A849KK40"/>
<sequence length="87" mass="9632">MAEVREVPEAQVLAEGAHGVFVGRAGTQLRSLKPGLVFVASCDAITPRWFTPRRLVIECDLRSGEPVLLRNFVDDVVIELAINRRFG</sequence>